<keyword evidence="4" id="KW-0233">DNA recombination</keyword>
<name>A0A9Q4PX84_9BACT</name>
<dbReference type="RefSeq" id="WP_269480578.1">
    <property type="nucleotide sequence ID" value="NZ_JAPXGH010000011.1"/>
</dbReference>
<dbReference type="InterPro" id="IPR050808">
    <property type="entry name" value="Phage_Integrase"/>
</dbReference>
<organism evidence="6 7">
    <name type="scientific">Campylobacter ureolyticus</name>
    <dbReference type="NCBI Taxonomy" id="827"/>
    <lineage>
        <taxon>Bacteria</taxon>
        <taxon>Pseudomonadati</taxon>
        <taxon>Campylobacterota</taxon>
        <taxon>Epsilonproteobacteria</taxon>
        <taxon>Campylobacterales</taxon>
        <taxon>Campylobacteraceae</taxon>
        <taxon>Campylobacter</taxon>
    </lineage>
</organism>
<dbReference type="SUPFAM" id="SSF56349">
    <property type="entry name" value="DNA breaking-rejoining enzymes"/>
    <property type="match status" value="1"/>
</dbReference>
<dbReference type="EMBL" id="JAPXGP010000006">
    <property type="protein sequence ID" value="MCZ6162341.1"/>
    <property type="molecule type" value="Genomic_DNA"/>
</dbReference>
<evidence type="ECO:0000313" key="6">
    <source>
        <dbReference type="EMBL" id="MCZ6162341.1"/>
    </source>
</evidence>
<dbReference type="GO" id="GO:0015074">
    <property type="term" value="P:DNA integration"/>
    <property type="evidence" value="ECO:0007669"/>
    <property type="project" value="UniProtKB-KW"/>
</dbReference>
<reference evidence="6" key="1">
    <citation type="submission" date="2022-12" db="EMBL/GenBank/DDBJ databases">
        <title>Species Delineation and Comparative Genomics within the Campylobacter ureolyticus Complex.</title>
        <authorList>
            <person name="Maki J."/>
            <person name="Howard M."/>
            <person name="Connelly S."/>
            <person name="Hardy D.J."/>
            <person name="Cameron A."/>
        </authorList>
    </citation>
    <scope>NUCLEOTIDE SEQUENCE</scope>
    <source>
        <strain evidence="6">URMC_786</strain>
    </source>
</reference>
<comment type="caution">
    <text evidence="6">The sequence shown here is derived from an EMBL/GenBank/DDBJ whole genome shotgun (WGS) entry which is preliminary data.</text>
</comment>
<dbReference type="PANTHER" id="PTHR30629">
    <property type="entry name" value="PROPHAGE INTEGRASE"/>
    <property type="match status" value="1"/>
</dbReference>
<evidence type="ECO:0000256" key="2">
    <source>
        <dbReference type="ARBA" id="ARBA00022908"/>
    </source>
</evidence>
<proteinExistence type="inferred from homology"/>
<keyword evidence="2" id="KW-0229">DNA integration</keyword>
<feature type="domain" description="Tyr recombinase" evidence="5">
    <location>
        <begin position="207"/>
        <end position="388"/>
    </location>
</feature>
<dbReference type="InterPro" id="IPR013762">
    <property type="entry name" value="Integrase-like_cat_sf"/>
</dbReference>
<evidence type="ECO:0000256" key="4">
    <source>
        <dbReference type="ARBA" id="ARBA00023172"/>
    </source>
</evidence>
<dbReference type="AlphaFoldDB" id="A0A9Q4PX84"/>
<dbReference type="PANTHER" id="PTHR30629:SF2">
    <property type="entry name" value="PROPHAGE INTEGRASE INTS-RELATED"/>
    <property type="match status" value="1"/>
</dbReference>
<dbReference type="GO" id="GO:0003677">
    <property type="term" value="F:DNA binding"/>
    <property type="evidence" value="ECO:0007669"/>
    <property type="project" value="UniProtKB-KW"/>
</dbReference>
<protein>
    <submittedName>
        <fullName evidence="6">Site-specific integrase</fullName>
    </submittedName>
</protein>
<sequence length="392" mass="45277">MSKILKPTKHIKSYNSIFNTKKFPGIMINVLENNDIIFYMRVLVNGKKSNIKIGSKSEGVNVTYAFNKKKEFDIKNRNGELPDSIAKKHKTKNLIKFDDIARAFFNYKLENNIGTNENINEQISMYKMYHKDKFGNLETDKITPELINEHYKGIKEIVSPKTKRKLSQSRTNAIIGLIRTIFNHAIKHRLITHLSPFNIEIKKPNNKRERFLEKIEIDLLRNEIKKKNDFDLELFIELALCTGARLEGILNIKKKDLSLSSQSVNITDFKTKNSDKKRYTGFLSDEALNLINKVYNTLSPNDFLINKPYATIKNVVQPLLNKLFNQGLANDDFANRVVIHTLRHTFASHLAIKGTPILTIKKLMNHSDINHTLRYAKLAPDSGKDMVKKLYN</sequence>
<dbReference type="Gene3D" id="1.10.150.130">
    <property type="match status" value="1"/>
</dbReference>
<accession>A0A9Q4PX84</accession>
<dbReference type="PROSITE" id="PS51898">
    <property type="entry name" value="TYR_RECOMBINASE"/>
    <property type="match status" value="1"/>
</dbReference>
<dbReference type="CDD" id="cd00796">
    <property type="entry name" value="INT_Rci_Hp1_C"/>
    <property type="match status" value="1"/>
</dbReference>
<evidence type="ECO:0000313" key="7">
    <source>
        <dbReference type="Proteomes" id="UP001075461"/>
    </source>
</evidence>
<dbReference type="InterPro" id="IPR002104">
    <property type="entry name" value="Integrase_catalytic"/>
</dbReference>
<evidence type="ECO:0000259" key="5">
    <source>
        <dbReference type="PROSITE" id="PS51898"/>
    </source>
</evidence>
<keyword evidence="3" id="KW-0238">DNA-binding</keyword>
<gene>
    <name evidence="6" type="ORF">O6B92_08360</name>
</gene>
<dbReference type="GO" id="GO:0006310">
    <property type="term" value="P:DNA recombination"/>
    <property type="evidence" value="ECO:0007669"/>
    <property type="project" value="UniProtKB-KW"/>
</dbReference>
<dbReference type="Pfam" id="PF00589">
    <property type="entry name" value="Phage_integrase"/>
    <property type="match status" value="1"/>
</dbReference>
<comment type="similarity">
    <text evidence="1">Belongs to the 'phage' integrase family.</text>
</comment>
<dbReference type="Proteomes" id="UP001075461">
    <property type="component" value="Unassembled WGS sequence"/>
</dbReference>
<dbReference type="Gene3D" id="1.10.443.10">
    <property type="entry name" value="Intergrase catalytic core"/>
    <property type="match status" value="1"/>
</dbReference>
<evidence type="ECO:0000256" key="1">
    <source>
        <dbReference type="ARBA" id="ARBA00008857"/>
    </source>
</evidence>
<dbReference type="InterPro" id="IPR010998">
    <property type="entry name" value="Integrase_recombinase_N"/>
</dbReference>
<evidence type="ECO:0000256" key="3">
    <source>
        <dbReference type="ARBA" id="ARBA00023125"/>
    </source>
</evidence>
<dbReference type="InterPro" id="IPR011010">
    <property type="entry name" value="DNA_brk_join_enz"/>
</dbReference>